<evidence type="ECO:0000313" key="3">
    <source>
        <dbReference type="EMBL" id="GAW01864.1"/>
    </source>
</evidence>
<evidence type="ECO:0000256" key="1">
    <source>
        <dbReference type="SAM" id="MobiDB-lite"/>
    </source>
</evidence>
<feature type="transmembrane region" description="Helical" evidence="2">
    <location>
        <begin position="218"/>
        <end position="238"/>
    </location>
</feature>
<protein>
    <submittedName>
        <fullName evidence="3">Uncharacterized protein</fullName>
    </submittedName>
</protein>
<dbReference type="AlphaFoldDB" id="A0A1Q3E446"/>
<reference evidence="3 4" key="1">
    <citation type="submission" date="2016-08" db="EMBL/GenBank/DDBJ databases">
        <authorList>
            <consortium name="Lentinula edodes genome sequencing consortium"/>
            <person name="Sakamoto Y."/>
            <person name="Nakade K."/>
            <person name="Sato S."/>
            <person name="Yoshida Y."/>
            <person name="Miyazaki K."/>
            <person name="Natsume S."/>
            <person name="Konno N."/>
        </authorList>
    </citation>
    <scope>NUCLEOTIDE SEQUENCE [LARGE SCALE GENOMIC DNA]</scope>
    <source>
        <strain evidence="3 4">NBRC 111202</strain>
    </source>
</reference>
<gene>
    <name evidence="3" type="ORF">LENED_003485</name>
</gene>
<sequence>MQKLSSTQSEKNLRKQYSMVDWSDSQEIMRDTLAFDRVVFCFLGVTLWELFSTWDFEWSLLRGRRKLRWPLGMIHRHRICWLSEMLIVFFFLSRYCILLAFVGIIVSLSVTTRINCGALYVFNSWAGNMTLLCSSTSLMLRTIALWERKLTVVVPLVRADWSDIARSCVVTSTEPSLLNVTFFFTMGFDFVILVYTYVALVTKHTARTDLWKLLFHDGLVYFLVTFCANCIPAVFNVLNLNTPMNVVATTPAAAVSSIASCRAVMRLLDYTSGDVYVHSVSGAGQSSGNNGTRQGHPRASAMVPKFATARPEVLVTTEHITMSEFVTDSDSPYTKTSHSIGNDLEIVEATDDHKTSRNSSECTSLV</sequence>
<evidence type="ECO:0000256" key="2">
    <source>
        <dbReference type="SAM" id="Phobius"/>
    </source>
</evidence>
<reference evidence="3 4" key="2">
    <citation type="submission" date="2017-02" db="EMBL/GenBank/DDBJ databases">
        <title>A genome survey and senescence transcriptome analysis in Lentinula edodes.</title>
        <authorList>
            <person name="Sakamoto Y."/>
            <person name="Nakade K."/>
            <person name="Sato S."/>
            <person name="Yoshida Y."/>
            <person name="Miyazaki K."/>
            <person name="Natsume S."/>
            <person name="Konno N."/>
        </authorList>
    </citation>
    <scope>NUCLEOTIDE SEQUENCE [LARGE SCALE GENOMIC DNA]</scope>
    <source>
        <strain evidence="3 4">NBRC 111202</strain>
    </source>
</reference>
<feature type="transmembrane region" description="Helical" evidence="2">
    <location>
        <begin position="118"/>
        <end position="140"/>
    </location>
</feature>
<feature type="transmembrane region" description="Helical" evidence="2">
    <location>
        <begin position="79"/>
        <end position="106"/>
    </location>
</feature>
<feature type="compositionally biased region" description="Polar residues" evidence="1">
    <location>
        <begin position="357"/>
        <end position="366"/>
    </location>
</feature>
<keyword evidence="4" id="KW-1185">Reference proteome</keyword>
<proteinExistence type="predicted"/>
<feature type="region of interest" description="Disordered" evidence="1">
    <location>
        <begin position="347"/>
        <end position="366"/>
    </location>
</feature>
<dbReference type="EMBL" id="BDGU01000078">
    <property type="protein sequence ID" value="GAW01864.1"/>
    <property type="molecule type" value="Genomic_DNA"/>
</dbReference>
<keyword evidence="2" id="KW-0812">Transmembrane</keyword>
<keyword evidence="2" id="KW-0472">Membrane</keyword>
<name>A0A1Q3E446_LENED</name>
<dbReference type="Proteomes" id="UP000188533">
    <property type="component" value="Unassembled WGS sequence"/>
</dbReference>
<accession>A0A1Q3E446</accession>
<organism evidence="3 4">
    <name type="scientific">Lentinula edodes</name>
    <name type="common">Shiitake mushroom</name>
    <name type="synonym">Lentinus edodes</name>
    <dbReference type="NCBI Taxonomy" id="5353"/>
    <lineage>
        <taxon>Eukaryota</taxon>
        <taxon>Fungi</taxon>
        <taxon>Dikarya</taxon>
        <taxon>Basidiomycota</taxon>
        <taxon>Agaricomycotina</taxon>
        <taxon>Agaricomycetes</taxon>
        <taxon>Agaricomycetidae</taxon>
        <taxon>Agaricales</taxon>
        <taxon>Marasmiineae</taxon>
        <taxon>Omphalotaceae</taxon>
        <taxon>Lentinula</taxon>
    </lineage>
</organism>
<keyword evidence="2" id="KW-1133">Transmembrane helix</keyword>
<comment type="caution">
    <text evidence="3">The sequence shown here is derived from an EMBL/GenBank/DDBJ whole genome shotgun (WGS) entry which is preliminary data.</text>
</comment>
<feature type="transmembrane region" description="Helical" evidence="2">
    <location>
        <begin position="176"/>
        <end position="198"/>
    </location>
</feature>
<evidence type="ECO:0000313" key="4">
    <source>
        <dbReference type="Proteomes" id="UP000188533"/>
    </source>
</evidence>